<evidence type="ECO:0000256" key="5">
    <source>
        <dbReference type="ARBA" id="ARBA00022448"/>
    </source>
</evidence>
<gene>
    <name evidence="9" type="primary">pstS</name>
    <name evidence="9" type="ORF">CKO40_11125</name>
</gene>
<dbReference type="GO" id="GO:0043190">
    <property type="term" value="C:ATP-binding cassette (ABC) transporter complex"/>
    <property type="evidence" value="ECO:0007669"/>
    <property type="project" value="InterPro"/>
</dbReference>
<dbReference type="GO" id="GO:0042301">
    <property type="term" value="F:phosphate ion binding"/>
    <property type="evidence" value="ECO:0007669"/>
    <property type="project" value="InterPro"/>
</dbReference>
<dbReference type="EMBL" id="NRSJ01000018">
    <property type="protein sequence ID" value="MBK1705079.1"/>
    <property type="molecule type" value="Genomic_DNA"/>
</dbReference>
<organism evidence="9 10">
    <name type="scientific">Halochromatium glycolicum</name>
    <dbReference type="NCBI Taxonomy" id="85075"/>
    <lineage>
        <taxon>Bacteria</taxon>
        <taxon>Pseudomonadati</taxon>
        <taxon>Pseudomonadota</taxon>
        <taxon>Gammaproteobacteria</taxon>
        <taxon>Chromatiales</taxon>
        <taxon>Chromatiaceae</taxon>
        <taxon>Halochromatium</taxon>
    </lineage>
</organism>
<evidence type="ECO:0000259" key="8">
    <source>
        <dbReference type="Pfam" id="PF12849"/>
    </source>
</evidence>
<dbReference type="PIRSF" id="PIRSF002756">
    <property type="entry name" value="PstS"/>
    <property type="match status" value="1"/>
</dbReference>
<proteinExistence type="inferred from homology"/>
<dbReference type="Pfam" id="PF12849">
    <property type="entry name" value="PBP_like_2"/>
    <property type="match status" value="1"/>
</dbReference>
<dbReference type="CDD" id="cd13565">
    <property type="entry name" value="PBP2_PstS"/>
    <property type="match status" value="1"/>
</dbReference>
<comment type="caution">
    <text evidence="9">The sequence shown here is derived from an EMBL/GenBank/DDBJ whole genome shotgun (WGS) entry which is preliminary data.</text>
</comment>
<keyword evidence="10" id="KW-1185">Reference proteome</keyword>
<evidence type="ECO:0000256" key="2">
    <source>
        <dbReference type="ARBA" id="ARBA00008725"/>
    </source>
</evidence>
<reference evidence="9" key="1">
    <citation type="submission" date="2017-08" db="EMBL/GenBank/DDBJ databases">
        <authorList>
            <person name="Imhoff J.F."/>
            <person name="Rahn T."/>
            <person name="Kuenzel S."/>
            <person name="Neulinger S.C."/>
        </authorList>
    </citation>
    <scope>NUCLEOTIDE SEQUENCE</scope>
    <source>
        <strain evidence="9">DSM 11080</strain>
    </source>
</reference>
<dbReference type="PANTHER" id="PTHR42996:SF1">
    <property type="entry name" value="PHOSPHATE-BINDING PROTEIN PSTS"/>
    <property type="match status" value="1"/>
</dbReference>
<reference evidence="9" key="2">
    <citation type="journal article" date="2020" name="Microorganisms">
        <title>Osmotic Adaptation and Compatible Solute Biosynthesis of Phototrophic Bacteria as Revealed from Genome Analyses.</title>
        <authorList>
            <person name="Imhoff J.F."/>
            <person name="Rahn T."/>
            <person name="Kunzel S."/>
            <person name="Keller A."/>
            <person name="Neulinger S.C."/>
        </authorList>
    </citation>
    <scope>NUCLEOTIDE SEQUENCE</scope>
    <source>
        <strain evidence="9">DSM 11080</strain>
    </source>
</reference>
<protein>
    <recommendedName>
        <fullName evidence="4 7">Phosphate-binding protein PstS</fullName>
    </recommendedName>
</protein>
<evidence type="ECO:0000313" key="10">
    <source>
        <dbReference type="Proteomes" id="UP001296776"/>
    </source>
</evidence>
<evidence type="ECO:0000313" key="9">
    <source>
        <dbReference type="EMBL" id="MBK1705079.1"/>
    </source>
</evidence>
<evidence type="ECO:0000256" key="3">
    <source>
        <dbReference type="ARBA" id="ARBA00011529"/>
    </source>
</evidence>
<keyword evidence="5 7" id="KW-0813">Transport</keyword>
<dbReference type="SUPFAM" id="SSF53850">
    <property type="entry name" value="Periplasmic binding protein-like II"/>
    <property type="match status" value="1"/>
</dbReference>
<dbReference type="InterPro" id="IPR024370">
    <property type="entry name" value="PBP_domain"/>
</dbReference>
<dbReference type="GO" id="GO:0035435">
    <property type="term" value="P:phosphate ion transmembrane transport"/>
    <property type="evidence" value="ECO:0007669"/>
    <property type="project" value="InterPro"/>
</dbReference>
<name>A0AAJ0X9R9_9GAMM</name>
<dbReference type="Proteomes" id="UP001296776">
    <property type="component" value="Unassembled WGS sequence"/>
</dbReference>
<comment type="similarity">
    <text evidence="2 7">Belongs to the PstS family.</text>
</comment>
<dbReference type="Gene3D" id="3.40.190.10">
    <property type="entry name" value="Periplasmic binding protein-like II"/>
    <property type="match status" value="2"/>
</dbReference>
<dbReference type="PANTHER" id="PTHR42996">
    <property type="entry name" value="PHOSPHATE-BINDING PROTEIN PSTS"/>
    <property type="match status" value="1"/>
</dbReference>
<dbReference type="InterPro" id="IPR050962">
    <property type="entry name" value="Phosphate-bind_PstS"/>
</dbReference>
<evidence type="ECO:0000256" key="7">
    <source>
        <dbReference type="PIRNR" id="PIRNR002756"/>
    </source>
</evidence>
<comment type="function">
    <text evidence="1 7">Part of the ABC transporter complex PstSACB involved in phosphate import.</text>
</comment>
<dbReference type="AlphaFoldDB" id="A0AAJ0X9R9"/>
<dbReference type="NCBIfam" id="TIGR00975">
    <property type="entry name" value="3a0107s03"/>
    <property type="match status" value="1"/>
</dbReference>
<keyword evidence="6 7" id="KW-0592">Phosphate transport</keyword>
<accession>A0AAJ0X9R9</accession>
<comment type="subunit">
    <text evidence="3 7">The complex is composed of two ATP-binding proteins (PstB), two transmembrane proteins (PstC and PstA) and a solute-binding protein (PstS).</text>
</comment>
<dbReference type="RefSeq" id="WP_200346289.1">
    <property type="nucleotide sequence ID" value="NZ_NRSJ01000018.1"/>
</dbReference>
<sequence length="362" mass="38167">MKWSRSNLVQRLTAAVLTALLLTPAMLIAGDKPLRLYGTGGTFPEPLYLSWMHSFTAEHPQIQPDYQGLSSARGLNDLAAGRVDYASADFKVSAEDAKTMADGIIQLPMAAAGIVLIYNLPEVGQLELSREAMAGLFSGTISRWNDPILTKANPNARLPDLPITLVARSGASGTSYNLTAHLSAISPDLASRVGTTLTPNWATVIDRPGGLVRGSGNDGVTALVRSIPGAIGYVAYPYADFTNTPMAAIENRNGRMVAPNPISFAAAMNAITDTTTGAADIVTLVDPPGAEAYPIIAVSYLMLRSHYASTAKQEAILDIVEYALGPGQSIAERIGYIPFSPAAVELVREGLSPLKANAAGEQ</sequence>
<evidence type="ECO:0000256" key="4">
    <source>
        <dbReference type="ARBA" id="ARBA00021889"/>
    </source>
</evidence>
<evidence type="ECO:0000256" key="1">
    <source>
        <dbReference type="ARBA" id="ARBA00002841"/>
    </source>
</evidence>
<feature type="domain" description="PBP" evidence="8">
    <location>
        <begin position="33"/>
        <end position="312"/>
    </location>
</feature>
<dbReference type="InterPro" id="IPR005673">
    <property type="entry name" value="ABC_phos-bd_PstS"/>
</dbReference>
<evidence type="ECO:0000256" key="6">
    <source>
        <dbReference type="ARBA" id="ARBA00022592"/>
    </source>
</evidence>